<evidence type="ECO:0000256" key="1">
    <source>
        <dbReference type="SAM" id="SignalP"/>
    </source>
</evidence>
<feature type="chain" id="PRO_5037645852" description="Nuclear transport factor 2 family protein" evidence="1">
    <location>
        <begin position="22"/>
        <end position="193"/>
    </location>
</feature>
<dbReference type="PROSITE" id="PS51257">
    <property type="entry name" value="PROKAR_LIPOPROTEIN"/>
    <property type="match status" value="1"/>
</dbReference>
<gene>
    <name evidence="2" type="ORF">FJY75_00520</name>
</gene>
<accession>A0A937X612</accession>
<evidence type="ECO:0000313" key="3">
    <source>
        <dbReference type="Proteomes" id="UP000748308"/>
    </source>
</evidence>
<keyword evidence="1" id="KW-0732">Signal</keyword>
<comment type="caution">
    <text evidence="2">The sequence shown here is derived from an EMBL/GenBank/DDBJ whole genome shotgun (WGS) entry which is preliminary data.</text>
</comment>
<dbReference type="AlphaFoldDB" id="A0A937X612"/>
<reference evidence="2" key="1">
    <citation type="submission" date="2019-03" db="EMBL/GenBank/DDBJ databases">
        <title>Lake Tanganyika Metagenome-Assembled Genomes (MAGs).</title>
        <authorList>
            <person name="Tran P."/>
        </authorList>
    </citation>
    <scope>NUCLEOTIDE SEQUENCE</scope>
    <source>
        <strain evidence="2">M_DeepCast_400m_m2_100</strain>
    </source>
</reference>
<proteinExistence type="predicted"/>
<organism evidence="2 3">
    <name type="scientific">Eiseniibacteriota bacterium</name>
    <dbReference type="NCBI Taxonomy" id="2212470"/>
    <lineage>
        <taxon>Bacteria</taxon>
        <taxon>Candidatus Eiseniibacteriota</taxon>
    </lineage>
</organism>
<name>A0A937X612_UNCEI</name>
<dbReference type="EMBL" id="VGIY01000005">
    <property type="protein sequence ID" value="MBM3316311.1"/>
    <property type="molecule type" value="Genomic_DNA"/>
</dbReference>
<evidence type="ECO:0000313" key="2">
    <source>
        <dbReference type="EMBL" id="MBM3316311.1"/>
    </source>
</evidence>
<dbReference type="Proteomes" id="UP000748308">
    <property type="component" value="Unassembled WGS sequence"/>
</dbReference>
<feature type="signal peptide" evidence="1">
    <location>
        <begin position="1"/>
        <end position="21"/>
    </location>
</feature>
<evidence type="ECO:0008006" key="4">
    <source>
        <dbReference type="Google" id="ProtNLM"/>
    </source>
</evidence>
<protein>
    <recommendedName>
        <fullName evidence="4">Nuclear transport factor 2 family protein</fullName>
    </recommendedName>
</protein>
<sequence length="193" mass="21950">MKARLHPVARWAPLLLLPALAGCPFMPTKNDKPPDPVPVFQPRTSPENLLANLKTAYKERAVAEYESLLARDFTFVLSPEDAGQPGMPDAWGRNTEITVHQKMFDGDLVQSLSLDFMAGQRVFDPVDHYWTITISNVDLYLRGMTPDRPTLTTYRVQDGTSRFWFRQNSWNATGTNEPVWTIVKWEDSPIEQG</sequence>